<evidence type="ECO:0000256" key="7">
    <source>
        <dbReference type="ARBA" id="ARBA00022694"/>
    </source>
</evidence>
<keyword evidence="5" id="KW-0808">Transferase</keyword>
<dbReference type="InterPro" id="IPR049470">
    <property type="entry name" value="TRM61_C"/>
</dbReference>
<keyword evidence="13" id="KW-1185">Reference proteome</keyword>
<feature type="compositionally biased region" description="Basic and acidic residues" evidence="10">
    <location>
        <begin position="469"/>
        <end position="481"/>
    </location>
</feature>
<dbReference type="OrthoDB" id="1925287at2759"/>
<evidence type="ECO:0000313" key="13">
    <source>
        <dbReference type="Proteomes" id="UP000054481"/>
    </source>
</evidence>
<dbReference type="GO" id="GO:0031515">
    <property type="term" value="C:tRNA (m1A) methyltransferase complex"/>
    <property type="evidence" value="ECO:0007669"/>
    <property type="project" value="InterPro"/>
</dbReference>
<evidence type="ECO:0000256" key="5">
    <source>
        <dbReference type="ARBA" id="ARBA00022679"/>
    </source>
</evidence>
<feature type="domain" description="tRNA (adenine(58)-N(1))-methyltransferase catalytic subunit TRM61 C-terminal" evidence="11">
    <location>
        <begin position="121"/>
        <end position="263"/>
    </location>
</feature>
<organism evidence="12 13">
    <name type="scientific">Hirsutella minnesotensis 3608</name>
    <dbReference type="NCBI Taxonomy" id="1043627"/>
    <lineage>
        <taxon>Eukaryota</taxon>
        <taxon>Fungi</taxon>
        <taxon>Dikarya</taxon>
        <taxon>Ascomycota</taxon>
        <taxon>Pezizomycotina</taxon>
        <taxon>Sordariomycetes</taxon>
        <taxon>Hypocreomycetidae</taxon>
        <taxon>Hypocreales</taxon>
        <taxon>Ophiocordycipitaceae</taxon>
        <taxon>Hirsutella</taxon>
    </lineage>
</organism>
<evidence type="ECO:0000256" key="6">
    <source>
        <dbReference type="ARBA" id="ARBA00022691"/>
    </source>
</evidence>
<dbReference type="Gene3D" id="3.40.50.150">
    <property type="entry name" value="Vaccinia Virus protein VP39"/>
    <property type="match status" value="1"/>
</dbReference>
<feature type="compositionally biased region" description="Polar residues" evidence="10">
    <location>
        <begin position="370"/>
        <end position="383"/>
    </location>
</feature>
<evidence type="ECO:0000259" key="11">
    <source>
        <dbReference type="Pfam" id="PF08704"/>
    </source>
</evidence>
<feature type="region of interest" description="Disordered" evidence="10">
    <location>
        <begin position="458"/>
        <end position="502"/>
    </location>
</feature>
<feature type="compositionally biased region" description="Polar residues" evidence="10">
    <location>
        <begin position="491"/>
        <end position="502"/>
    </location>
</feature>
<evidence type="ECO:0000256" key="2">
    <source>
        <dbReference type="ARBA" id="ARBA00012796"/>
    </source>
</evidence>
<dbReference type="GO" id="GO:0030488">
    <property type="term" value="P:tRNA methylation"/>
    <property type="evidence" value="ECO:0007669"/>
    <property type="project" value="InterPro"/>
</dbReference>
<evidence type="ECO:0000256" key="3">
    <source>
        <dbReference type="ARBA" id="ARBA00015963"/>
    </source>
</evidence>
<feature type="region of interest" description="Disordered" evidence="10">
    <location>
        <begin position="363"/>
        <end position="411"/>
    </location>
</feature>
<evidence type="ECO:0000313" key="12">
    <source>
        <dbReference type="EMBL" id="KJZ74481.1"/>
    </source>
</evidence>
<feature type="region of interest" description="Disordered" evidence="10">
    <location>
        <begin position="75"/>
        <end position="109"/>
    </location>
</feature>
<dbReference type="SUPFAM" id="SSF53335">
    <property type="entry name" value="S-adenosyl-L-methionine-dependent methyltransferases"/>
    <property type="match status" value="1"/>
</dbReference>
<dbReference type="PANTHER" id="PTHR12133:SF2">
    <property type="entry name" value="TRNA (ADENINE(58)-N(1))-METHYLTRANSFERASE CATALYTIC SUBUNIT TRMT61A"/>
    <property type="match status" value="1"/>
</dbReference>
<reference evidence="12 13" key="1">
    <citation type="journal article" date="2014" name="Genome Biol. Evol.">
        <title>Comparative genomics and transcriptomics analyses reveal divergent lifestyle features of nematode endoparasitic fungus Hirsutella minnesotensis.</title>
        <authorList>
            <person name="Lai Y."/>
            <person name="Liu K."/>
            <person name="Zhang X."/>
            <person name="Zhang X."/>
            <person name="Li K."/>
            <person name="Wang N."/>
            <person name="Shu C."/>
            <person name="Wu Y."/>
            <person name="Wang C."/>
            <person name="Bushley K.E."/>
            <person name="Xiang M."/>
            <person name="Liu X."/>
        </authorList>
    </citation>
    <scope>NUCLEOTIDE SEQUENCE [LARGE SCALE GENOMIC DNA]</scope>
    <source>
        <strain evidence="12 13">3608</strain>
    </source>
</reference>
<accession>A0A0F7ZJJ9</accession>
<evidence type="ECO:0000256" key="8">
    <source>
        <dbReference type="ARBA" id="ARBA00023242"/>
    </source>
</evidence>
<gene>
    <name evidence="12" type="ORF">HIM_06077</name>
</gene>
<sequence length="502" mass="55538">MARPSPFLEPGLRTGPDTLAIVSLSRDNFQPITLEQSTGVVDGYAEGATLNTRFGSFPHSTLLDIPWGSQVRASVVDTGSRGRKRRRDDVESDNTPIPSQDDGEDESTPAALAKAVTASSGFVYILRPTPELWTTSLPHRTQVVYIPDYSYVLQRIRARPGTKLIEAGAGSGSFTHASARAVYNGYPRNTKDDRGKVFSFEFNKSRFEKMQEEIQSHSLEGIVQITHRDVYKDGFLVGGKSPKATSIFLDLPAPWEALHHLSRRKVLKSGKEDDQDDSWVSPLDPDRSVHICTFSPCIEQVTRTVTELRTLGWTDIDMVEIANKRFGVMRERVGVNVTNDKGANPTPADVDEAVTKLKKDLQRTHEFHKAQQQSKPASTSSDTGMDIDEPATNGTSKPAIKGEDAQDAEEEPVFMQGRIVHRTETELKTHTSYLVFAVLPQIWGQEAEDAAMAKWPCGKESKTIGSLDKQARKQEKRELLASKKKQKKQGSDTAGTAKQESA</sequence>
<name>A0A0F7ZJJ9_9HYPO</name>
<dbReference type="InterPro" id="IPR029063">
    <property type="entry name" value="SAM-dependent_MTases_sf"/>
</dbReference>
<dbReference type="InterPro" id="IPR014816">
    <property type="entry name" value="tRNA_MeTrfase_Gcd14"/>
</dbReference>
<dbReference type="Pfam" id="PF08704">
    <property type="entry name" value="GCD14"/>
    <property type="match status" value="2"/>
</dbReference>
<dbReference type="EC" id="2.1.1.220" evidence="2"/>
<dbReference type="GO" id="GO:0005634">
    <property type="term" value="C:nucleus"/>
    <property type="evidence" value="ECO:0007669"/>
    <property type="project" value="UniProtKB-SubCell"/>
</dbReference>
<keyword evidence="7" id="KW-0819">tRNA processing</keyword>
<keyword evidence="6" id="KW-0949">S-adenosyl-L-methionine</keyword>
<comment type="subcellular location">
    <subcellularLocation>
        <location evidence="1">Nucleus</location>
    </subcellularLocation>
</comment>
<dbReference type="GO" id="GO:0160107">
    <property type="term" value="F:tRNA (adenine(58)-N1)-methyltransferase activity"/>
    <property type="evidence" value="ECO:0007669"/>
    <property type="project" value="UniProtKB-EC"/>
</dbReference>
<dbReference type="PANTHER" id="PTHR12133">
    <property type="entry name" value="TRNA (ADENINE(58)-N(1))-METHYLTRANSFERASE"/>
    <property type="match status" value="1"/>
</dbReference>
<evidence type="ECO:0000256" key="1">
    <source>
        <dbReference type="ARBA" id="ARBA00004123"/>
    </source>
</evidence>
<evidence type="ECO:0000256" key="10">
    <source>
        <dbReference type="SAM" id="MobiDB-lite"/>
    </source>
</evidence>
<dbReference type="EMBL" id="KQ030525">
    <property type="protein sequence ID" value="KJZ74481.1"/>
    <property type="molecule type" value="Genomic_DNA"/>
</dbReference>
<keyword evidence="8" id="KW-0539">Nucleus</keyword>
<dbReference type="AlphaFoldDB" id="A0A0F7ZJJ9"/>
<evidence type="ECO:0000256" key="4">
    <source>
        <dbReference type="ARBA" id="ARBA00022603"/>
    </source>
</evidence>
<evidence type="ECO:0000256" key="9">
    <source>
        <dbReference type="ARBA" id="ARBA00033309"/>
    </source>
</evidence>
<dbReference type="PROSITE" id="PS51620">
    <property type="entry name" value="SAM_TRM61"/>
    <property type="match status" value="1"/>
</dbReference>
<dbReference type="Proteomes" id="UP000054481">
    <property type="component" value="Unassembled WGS sequence"/>
</dbReference>
<proteinExistence type="predicted"/>
<protein>
    <recommendedName>
        <fullName evidence="3">tRNA (adenine(58)-N(1))-methyltransferase catalytic subunit TRM61</fullName>
        <ecNumber evidence="2">2.1.1.220</ecNumber>
    </recommendedName>
    <alternativeName>
        <fullName evidence="9">tRNA(m1A58)-methyltransferase subunit TRM61</fullName>
    </alternativeName>
</protein>
<dbReference type="Gene3D" id="3.10.330.20">
    <property type="match status" value="1"/>
</dbReference>
<keyword evidence="4" id="KW-0489">Methyltransferase</keyword>
<feature type="domain" description="tRNA (adenine(58)-N(1))-methyltransferase catalytic subunit TRM61 C-terminal" evidence="11">
    <location>
        <begin position="288"/>
        <end position="438"/>
    </location>
</feature>